<evidence type="ECO:0000313" key="2">
    <source>
        <dbReference type="Proteomes" id="UP000595437"/>
    </source>
</evidence>
<reference evidence="2" key="1">
    <citation type="submission" date="2021-01" db="EMBL/GenBank/DDBJ databases">
        <title>Caligus Genome Assembly.</title>
        <authorList>
            <person name="Gallardo-Escarate C."/>
        </authorList>
    </citation>
    <scope>NUCLEOTIDE SEQUENCE [LARGE SCALE GENOMIC DNA]</scope>
</reference>
<gene>
    <name evidence="1" type="ORF">FKW44_015529</name>
</gene>
<dbReference type="AlphaFoldDB" id="A0A7T8JZT2"/>
<proteinExistence type="predicted"/>
<sequence>DKLRTREDIGSVISAEIPDPEEDPELYDVVKSFMIHEPCGAQNPTCACIEDS</sequence>
<dbReference type="EMBL" id="CP045899">
    <property type="protein sequence ID" value="QQP41228.1"/>
    <property type="molecule type" value="Genomic_DNA"/>
</dbReference>
<dbReference type="OrthoDB" id="6372266at2759"/>
<name>A0A7T8JZT2_CALRO</name>
<feature type="non-terminal residue" evidence="1">
    <location>
        <position position="1"/>
    </location>
</feature>
<accession>A0A7T8JZT2</accession>
<dbReference type="Proteomes" id="UP000595437">
    <property type="component" value="Chromosome 10"/>
</dbReference>
<feature type="non-terminal residue" evidence="1">
    <location>
        <position position="52"/>
    </location>
</feature>
<organism evidence="1 2">
    <name type="scientific">Caligus rogercresseyi</name>
    <name type="common">Sea louse</name>
    <dbReference type="NCBI Taxonomy" id="217165"/>
    <lineage>
        <taxon>Eukaryota</taxon>
        <taxon>Metazoa</taxon>
        <taxon>Ecdysozoa</taxon>
        <taxon>Arthropoda</taxon>
        <taxon>Crustacea</taxon>
        <taxon>Multicrustacea</taxon>
        <taxon>Hexanauplia</taxon>
        <taxon>Copepoda</taxon>
        <taxon>Siphonostomatoida</taxon>
        <taxon>Caligidae</taxon>
        <taxon>Caligus</taxon>
    </lineage>
</organism>
<evidence type="ECO:0000313" key="1">
    <source>
        <dbReference type="EMBL" id="QQP41228.1"/>
    </source>
</evidence>
<protein>
    <submittedName>
        <fullName evidence="1">Uncharacterized protein</fullName>
    </submittedName>
</protein>
<keyword evidence="2" id="KW-1185">Reference proteome</keyword>